<dbReference type="SUPFAM" id="SSF56935">
    <property type="entry name" value="Porins"/>
    <property type="match status" value="1"/>
</dbReference>
<comment type="subcellular location">
    <subcellularLocation>
        <location evidence="1 11">Cell outer membrane</location>
        <topology evidence="1 11">Multi-pass membrane protein</topology>
    </subcellularLocation>
</comment>
<keyword evidence="8 12" id="KW-0798">TonB box</keyword>
<keyword evidence="10 11" id="KW-0998">Cell outer membrane</keyword>
<comment type="caution">
    <text evidence="15">The sequence shown here is derived from an EMBL/GenBank/DDBJ whole genome shotgun (WGS) entry which is preliminary data.</text>
</comment>
<evidence type="ECO:0000313" key="15">
    <source>
        <dbReference type="EMBL" id="RLQ21105.1"/>
    </source>
</evidence>
<evidence type="ECO:0000256" key="11">
    <source>
        <dbReference type="PROSITE-ProRule" id="PRU01360"/>
    </source>
</evidence>
<dbReference type="EMBL" id="QRAN01000016">
    <property type="protein sequence ID" value="RLQ21105.1"/>
    <property type="molecule type" value="Genomic_DNA"/>
</dbReference>
<evidence type="ECO:0000256" key="6">
    <source>
        <dbReference type="ARBA" id="ARBA00023004"/>
    </source>
</evidence>
<keyword evidence="4" id="KW-0410">Iron transport</keyword>
<dbReference type="Pfam" id="PF00593">
    <property type="entry name" value="TonB_dep_Rec_b-barrel"/>
    <property type="match status" value="1"/>
</dbReference>
<dbReference type="GO" id="GO:0009279">
    <property type="term" value="C:cell outer membrane"/>
    <property type="evidence" value="ECO:0007669"/>
    <property type="project" value="UniProtKB-SubCell"/>
</dbReference>
<evidence type="ECO:0000256" key="10">
    <source>
        <dbReference type="ARBA" id="ARBA00023237"/>
    </source>
</evidence>
<proteinExistence type="inferred from homology"/>
<dbReference type="PANTHER" id="PTHR32552">
    <property type="entry name" value="FERRICHROME IRON RECEPTOR-RELATED"/>
    <property type="match status" value="1"/>
</dbReference>
<keyword evidence="16" id="KW-1185">Reference proteome</keyword>
<evidence type="ECO:0000256" key="7">
    <source>
        <dbReference type="ARBA" id="ARBA00023065"/>
    </source>
</evidence>
<dbReference type="Pfam" id="PF07715">
    <property type="entry name" value="Plug"/>
    <property type="match status" value="1"/>
</dbReference>
<sequence length="784" mass="85967">MIKPEPAEQATNSVLFARTRPYLATAIVLGSMVSGITPVAAEERATALEEVIVTARRRAESLQDVPVSVTAFSAAEIEAIGITNVGDISQLTPNLIIQPNTSGNDGVLICMRGLCRTDYTITEDPMVGIYLDGVYVGKSIGSLFDLAELERVEVLRGPQGTLYGKNTLGGAVLLHTRKPSGDWGGTATFTGGNYDRRDAKGYLEFPITDDLAGSVSYLYRSRDPYVENSLGGDRWSEDNQAVRAALRWEAADTVTIDYALDWQEKDELPLAPQISSASGSVCLTEAGIICWGLGDLFGDDVREDYADKVHTYSPSHSKVDLLSHSLTMDFGLSDRGAFQDMAFKSITAYRDVDSDVLNNNTGASSAYLISKDAFDYQSVSQEFQLSGGFSDGFGEFVLGAFYFNEDGEYTNDQEINAFQSHAVSTTEVDNTSWALFTEVTLNVTDKFAVTGGVRYTDEEREAGRTATDLNSGFTFFDTYNQTYGGFPADYDTRIDATNTSPRLSLSYHFTDDMMTFFTYAKGFKSGGFNARSFTPLQWGPYDDMETDSYELGAKSMWWQNRLQVNVTGFYQELTDMQAQVNAIDPNGQVGFSAVIQNAAEATVIGAEVEVIAQLTEGLNINAGYGYTDAEYDEFESFDPLTGIITDISDDRAFEFTPKDSYHISLDYAFPQFFDNGRLYARLDWAGQGKIHVTPKISGNQDLVQESYDLINARLTYGDIALGDGTLMVSLWGNNLTDEAYKIGGYEIDAGDPAFGGIGRTGISQWGEPRTYGLDVTYRFGTLGN</sequence>
<reference evidence="15 16" key="1">
    <citation type="submission" date="2018-07" db="EMBL/GenBank/DDBJ databases">
        <title>Halioglobus sp. genome submission.</title>
        <authorList>
            <person name="Ye M.-Q."/>
            <person name="Du Z.-J."/>
        </authorList>
    </citation>
    <scope>NUCLEOTIDE SEQUENCE [LARGE SCALE GENOMIC DNA]</scope>
    <source>
        <strain evidence="15 16">U0301</strain>
    </source>
</reference>
<keyword evidence="7" id="KW-0406">Ion transport</keyword>
<organism evidence="15 16">
    <name type="scientific">Seongchinamella sediminis</name>
    <dbReference type="NCBI Taxonomy" id="2283635"/>
    <lineage>
        <taxon>Bacteria</taxon>
        <taxon>Pseudomonadati</taxon>
        <taxon>Pseudomonadota</taxon>
        <taxon>Gammaproteobacteria</taxon>
        <taxon>Cellvibrionales</taxon>
        <taxon>Halieaceae</taxon>
        <taxon>Seongchinamella</taxon>
    </lineage>
</organism>
<dbReference type="PANTHER" id="PTHR32552:SF81">
    <property type="entry name" value="TONB-DEPENDENT OUTER MEMBRANE RECEPTOR"/>
    <property type="match status" value="1"/>
</dbReference>
<dbReference type="PROSITE" id="PS52016">
    <property type="entry name" value="TONB_DEPENDENT_REC_3"/>
    <property type="match status" value="1"/>
</dbReference>
<evidence type="ECO:0000256" key="8">
    <source>
        <dbReference type="ARBA" id="ARBA00023077"/>
    </source>
</evidence>
<dbReference type="InterPro" id="IPR039426">
    <property type="entry name" value="TonB-dep_rcpt-like"/>
</dbReference>
<evidence type="ECO:0000256" key="4">
    <source>
        <dbReference type="ARBA" id="ARBA00022496"/>
    </source>
</evidence>
<gene>
    <name evidence="15" type="ORF">DWB85_14505</name>
</gene>
<protein>
    <submittedName>
        <fullName evidence="15">TonB-dependent receptor</fullName>
    </submittedName>
</protein>
<keyword evidence="15" id="KW-0675">Receptor</keyword>
<evidence type="ECO:0000256" key="9">
    <source>
        <dbReference type="ARBA" id="ARBA00023136"/>
    </source>
</evidence>
<dbReference type="InterPro" id="IPR036942">
    <property type="entry name" value="Beta-barrel_TonB_sf"/>
</dbReference>
<dbReference type="InterPro" id="IPR012910">
    <property type="entry name" value="Plug_dom"/>
</dbReference>
<evidence type="ECO:0000259" key="13">
    <source>
        <dbReference type="Pfam" id="PF00593"/>
    </source>
</evidence>
<feature type="domain" description="TonB-dependent receptor plug" evidence="14">
    <location>
        <begin position="62"/>
        <end position="171"/>
    </location>
</feature>
<evidence type="ECO:0000256" key="3">
    <source>
        <dbReference type="ARBA" id="ARBA00022452"/>
    </source>
</evidence>
<evidence type="ECO:0000256" key="1">
    <source>
        <dbReference type="ARBA" id="ARBA00004571"/>
    </source>
</evidence>
<accession>A0A3L7DWF3</accession>
<dbReference type="InterPro" id="IPR000531">
    <property type="entry name" value="Beta-barrel_TonB"/>
</dbReference>
<keyword evidence="3 11" id="KW-1134">Transmembrane beta strand</keyword>
<dbReference type="OrthoDB" id="7051185at2"/>
<keyword evidence="6" id="KW-0408">Iron</keyword>
<keyword evidence="9 11" id="KW-0472">Membrane</keyword>
<evidence type="ECO:0000256" key="2">
    <source>
        <dbReference type="ARBA" id="ARBA00022448"/>
    </source>
</evidence>
<keyword evidence="5 11" id="KW-0812">Transmembrane</keyword>
<evidence type="ECO:0000313" key="16">
    <source>
        <dbReference type="Proteomes" id="UP000265509"/>
    </source>
</evidence>
<feature type="domain" description="TonB-dependent receptor-like beta-barrel" evidence="13">
    <location>
        <begin position="301"/>
        <end position="735"/>
    </location>
</feature>
<evidence type="ECO:0000256" key="5">
    <source>
        <dbReference type="ARBA" id="ARBA00022692"/>
    </source>
</evidence>
<evidence type="ECO:0000259" key="14">
    <source>
        <dbReference type="Pfam" id="PF07715"/>
    </source>
</evidence>
<dbReference type="Gene3D" id="2.40.170.20">
    <property type="entry name" value="TonB-dependent receptor, beta-barrel domain"/>
    <property type="match status" value="1"/>
</dbReference>
<name>A0A3L7DWF3_9GAMM</name>
<dbReference type="GO" id="GO:0006826">
    <property type="term" value="P:iron ion transport"/>
    <property type="evidence" value="ECO:0007669"/>
    <property type="project" value="UniProtKB-KW"/>
</dbReference>
<keyword evidence="2 11" id="KW-0813">Transport</keyword>
<dbReference type="CDD" id="cd01347">
    <property type="entry name" value="ligand_gated_channel"/>
    <property type="match status" value="1"/>
</dbReference>
<dbReference type="AlphaFoldDB" id="A0A3L7DWF3"/>
<comment type="similarity">
    <text evidence="11 12">Belongs to the TonB-dependent receptor family.</text>
</comment>
<dbReference type="Proteomes" id="UP000265509">
    <property type="component" value="Unassembled WGS sequence"/>
</dbReference>
<evidence type="ECO:0000256" key="12">
    <source>
        <dbReference type="RuleBase" id="RU003357"/>
    </source>
</evidence>